<sequence length="445" mass="49347">MHTLRTDTAHITSKAAEAMSRGQGYSLPLPAVPSDLVPQHMPCAGPAGTLQRLPQPARRRCHRRSNSPLHLHDNSNFAAAEPIPAFAWNDFGKPWKGDIRTAKLGIEPGSSRTKNKTNKFMWSLDHVFGTPAILHGTPNRQRTTRTRDVLQYRTLLLEWIQHGCHCARHRNNFQSRRAGIVATSNCRSPGIATTSSPRRPGIVATFCLLWPRIVTTSSPRRAGIVATSYCRSPGIATTSSPCRPGIVATFCLRWYPHRNNIQPSQGRHRGNLQLSQSWHRNDIQPLQAWHCNDIQPTLAPHHLHTRIVTTSSPRRAGIVATSNCRSPGILSFLLRRLTPLAMDLSGSRSDEHIEEQLSEKVVKIRKVYMGVIGELGTFVLHAEYKLWREQWVTAKKTGAVLCKVASAASLGELMIVVSRCGWSLVNATSPIAIEPHSLSISVIVV</sequence>
<evidence type="ECO:0000313" key="1">
    <source>
        <dbReference type="EMBL" id="KAJ8879109.1"/>
    </source>
</evidence>
<dbReference type="EMBL" id="JARBHB010000007">
    <property type="protein sequence ID" value="KAJ8879109.1"/>
    <property type="molecule type" value="Genomic_DNA"/>
</dbReference>
<evidence type="ECO:0000313" key="2">
    <source>
        <dbReference type="Proteomes" id="UP001159363"/>
    </source>
</evidence>
<protein>
    <submittedName>
        <fullName evidence="1">Uncharacterized protein</fullName>
    </submittedName>
</protein>
<keyword evidence="2" id="KW-1185">Reference proteome</keyword>
<accession>A0ABQ9H477</accession>
<dbReference type="Proteomes" id="UP001159363">
    <property type="component" value="Chromosome 6"/>
</dbReference>
<gene>
    <name evidence="1" type="ORF">PR048_019715</name>
</gene>
<proteinExistence type="predicted"/>
<name>A0ABQ9H477_9NEOP</name>
<reference evidence="1 2" key="1">
    <citation type="submission" date="2023-02" db="EMBL/GenBank/DDBJ databases">
        <title>LHISI_Scaffold_Assembly.</title>
        <authorList>
            <person name="Stuart O.P."/>
            <person name="Cleave R."/>
            <person name="Magrath M.J.L."/>
            <person name="Mikheyev A.S."/>
        </authorList>
    </citation>
    <scope>NUCLEOTIDE SEQUENCE [LARGE SCALE GENOMIC DNA]</scope>
    <source>
        <strain evidence="1">Daus_M_001</strain>
        <tissue evidence="1">Leg muscle</tissue>
    </source>
</reference>
<comment type="caution">
    <text evidence="1">The sequence shown here is derived from an EMBL/GenBank/DDBJ whole genome shotgun (WGS) entry which is preliminary data.</text>
</comment>
<organism evidence="1 2">
    <name type="scientific">Dryococelus australis</name>
    <dbReference type="NCBI Taxonomy" id="614101"/>
    <lineage>
        <taxon>Eukaryota</taxon>
        <taxon>Metazoa</taxon>
        <taxon>Ecdysozoa</taxon>
        <taxon>Arthropoda</taxon>
        <taxon>Hexapoda</taxon>
        <taxon>Insecta</taxon>
        <taxon>Pterygota</taxon>
        <taxon>Neoptera</taxon>
        <taxon>Polyneoptera</taxon>
        <taxon>Phasmatodea</taxon>
        <taxon>Verophasmatodea</taxon>
        <taxon>Anareolatae</taxon>
        <taxon>Phasmatidae</taxon>
        <taxon>Eurycanthinae</taxon>
        <taxon>Dryococelus</taxon>
    </lineage>
</organism>